<dbReference type="PANTHER" id="PTHR38446">
    <property type="entry name" value="BLL0914 PROTEIN"/>
    <property type="match status" value="1"/>
</dbReference>
<keyword evidence="1" id="KW-1133">Transmembrane helix</keyword>
<dbReference type="InterPro" id="IPR009732">
    <property type="entry name" value="DUF1304"/>
</dbReference>
<comment type="caution">
    <text evidence="2">The sequence shown here is derived from an EMBL/GenBank/DDBJ whole genome shotgun (WGS) entry which is preliminary data.</text>
</comment>
<name>A0A4R2JNE8_9PSEU</name>
<gene>
    <name evidence="2" type="ORF">EV192_10352</name>
</gene>
<keyword evidence="1" id="KW-0472">Membrane</keyword>
<dbReference type="RefSeq" id="WP_132115485.1">
    <property type="nucleotide sequence ID" value="NZ_SLWS01000003.1"/>
</dbReference>
<dbReference type="Pfam" id="PF06993">
    <property type="entry name" value="DUF1304"/>
    <property type="match status" value="1"/>
</dbReference>
<feature type="transmembrane region" description="Helical" evidence="1">
    <location>
        <begin position="102"/>
        <end position="120"/>
    </location>
</feature>
<dbReference type="OrthoDB" id="9803832at2"/>
<evidence type="ECO:0000313" key="2">
    <source>
        <dbReference type="EMBL" id="TCO60477.1"/>
    </source>
</evidence>
<keyword evidence="3" id="KW-1185">Reference proteome</keyword>
<keyword evidence="1" id="KW-0812">Transmembrane</keyword>
<evidence type="ECO:0000313" key="3">
    <source>
        <dbReference type="Proteomes" id="UP000295680"/>
    </source>
</evidence>
<proteinExistence type="predicted"/>
<protein>
    <submittedName>
        <fullName evidence="2">Putative membrane protein</fullName>
    </submittedName>
</protein>
<organism evidence="2 3">
    <name type="scientific">Actinocrispum wychmicini</name>
    <dbReference type="NCBI Taxonomy" id="1213861"/>
    <lineage>
        <taxon>Bacteria</taxon>
        <taxon>Bacillati</taxon>
        <taxon>Actinomycetota</taxon>
        <taxon>Actinomycetes</taxon>
        <taxon>Pseudonocardiales</taxon>
        <taxon>Pseudonocardiaceae</taxon>
        <taxon>Actinocrispum</taxon>
    </lineage>
</organism>
<reference evidence="2 3" key="1">
    <citation type="submission" date="2019-03" db="EMBL/GenBank/DDBJ databases">
        <title>Genomic Encyclopedia of Type Strains, Phase IV (KMG-IV): sequencing the most valuable type-strain genomes for metagenomic binning, comparative biology and taxonomic classification.</title>
        <authorList>
            <person name="Goeker M."/>
        </authorList>
    </citation>
    <scope>NUCLEOTIDE SEQUENCE [LARGE SCALE GENOMIC DNA]</scope>
    <source>
        <strain evidence="2 3">DSM 45934</strain>
    </source>
</reference>
<feature type="transmembrane region" description="Helical" evidence="1">
    <location>
        <begin position="6"/>
        <end position="26"/>
    </location>
</feature>
<feature type="transmembrane region" description="Helical" evidence="1">
    <location>
        <begin position="47"/>
        <end position="69"/>
    </location>
</feature>
<dbReference type="EMBL" id="SLWS01000003">
    <property type="protein sequence ID" value="TCO60477.1"/>
    <property type="molecule type" value="Genomic_DNA"/>
</dbReference>
<sequence length="124" mass="13165">MQVAANIVIGLVAAIHAYILVLEMFLWTTPRTRRAFGIDQDLAEKTVVLAANQGLYNGFLAAGLVWALIAGGTNGYEFAVFFLICVIIAGLYGAFTASRRILFVQALPAAVGLVLVLLAHQSAG</sequence>
<accession>A0A4R2JNE8</accession>
<evidence type="ECO:0000256" key="1">
    <source>
        <dbReference type="SAM" id="Phobius"/>
    </source>
</evidence>
<dbReference type="Proteomes" id="UP000295680">
    <property type="component" value="Unassembled WGS sequence"/>
</dbReference>
<dbReference type="AlphaFoldDB" id="A0A4R2JNE8"/>
<dbReference type="PANTHER" id="PTHR38446:SF1">
    <property type="entry name" value="BLL0914 PROTEIN"/>
    <property type="match status" value="1"/>
</dbReference>
<feature type="transmembrane region" description="Helical" evidence="1">
    <location>
        <begin position="75"/>
        <end position="95"/>
    </location>
</feature>